<dbReference type="Pfam" id="PF08667">
    <property type="entry name" value="BetR"/>
    <property type="match status" value="1"/>
</dbReference>
<accession>A0ABY3RQY4</accession>
<proteinExistence type="predicted"/>
<keyword evidence="4" id="KW-1185">Reference proteome</keyword>
<evidence type="ECO:0000256" key="1">
    <source>
        <dbReference type="SAM" id="MobiDB-lite"/>
    </source>
</evidence>
<protein>
    <recommendedName>
        <fullName evidence="2">Transcription regulator BetR N-terminal domain-containing protein</fullName>
    </recommendedName>
</protein>
<feature type="domain" description="Transcription regulator BetR N-terminal" evidence="2">
    <location>
        <begin position="12"/>
        <end position="80"/>
    </location>
</feature>
<feature type="region of interest" description="Disordered" evidence="1">
    <location>
        <begin position="70"/>
        <end position="90"/>
    </location>
</feature>
<dbReference type="Proteomes" id="UP001199642">
    <property type="component" value="Chromosome"/>
</dbReference>
<dbReference type="RefSeq" id="WP_231820086.1">
    <property type="nucleotide sequence ID" value="NZ_CP082781.1"/>
</dbReference>
<dbReference type="SUPFAM" id="SSF47413">
    <property type="entry name" value="lambda repressor-like DNA-binding domains"/>
    <property type="match status" value="1"/>
</dbReference>
<sequence>MATNSDTTNLIAQAIADEDRTQAWTADKAGIAQPTFYRKMRGGGGDWTVSEVARIAKALRRHPADLLPAEFAPDNRATPPRTVAPFAAAA</sequence>
<evidence type="ECO:0000259" key="2">
    <source>
        <dbReference type="Pfam" id="PF08667"/>
    </source>
</evidence>
<reference evidence="3 4" key="1">
    <citation type="submission" date="2023-01" db="EMBL/GenBank/DDBJ databases">
        <title>Characterization of estradiol degrading bacteria Microbacterium sp. MZT7 and reveal degrading genes through genome analysis.</title>
        <authorList>
            <person name="Hao P."/>
            <person name="Gao Y."/>
        </authorList>
    </citation>
    <scope>NUCLEOTIDE SEQUENCE [LARGE SCALE GENOMIC DNA]</scope>
    <source>
        <strain evidence="3 4">MZT7</strain>
    </source>
</reference>
<dbReference type="InterPro" id="IPR013975">
    <property type="entry name" value="Tscrpt_reg_BetR_N"/>
</dbReference>
<name>A0ABY3RQY4_9MICO</name>
<dbReference type="InterPro" id="IPR010982">
    <property type="entry name" value="Lambda_DNA-bd_dom_sf"/>
</dbReference>
<dbReference type="Gene3D" id="1.10.260.40">
    <property type="entry name" value="lambda repressor-like DNA-binding domains"/>
    <property type="match status" value="1"/>
</dbReference>
<evidence type="ECO:0000313" key="4">
    <source>
        <dbReference type="Proteomes" id="UP001199642"/>
    </source>
</evidence>
<gene>
    <name evidence="3" type="ORF">K8F61_17340</name>
</gene>
<organism evidence="3 4">
    <name type="scientific">Microbacterium resistens</name>
    <dbReference type="NCBI Taxonomy" id="156977"/>
    <lineage>
        <taxon>Bacteria</taxon>
        <taxon>Bacillati</taxon>
        <taxon>Actinomycetota</taxon>
        <taxon>Actinomycetes</taxon>
        <taxon>Micrococcales</taxon>
        <taxon>Microbacteriaceae</taxon>
        <taxon>Microbacterium</taxon>
    </lineage>
</organism>
<dbReference type="EMBL" id="CP082781">
    <property type="protein sequence ID" value="UGS26369.1"/>
    <property type="molecule type" value="Genomic_DNA"/>
</dbReference>
<evidence type="ECO:0000313" key="3">
    <source>
        <dbReference type="EMBL" id="UGS26369.1"/>
    </source>
</evidence>